<evidence type="ECO:0000313" key="3">
    <source>
        <dbReference type="Proteomes" id="UP000178042"/>
    </source>
</evidence>
<reference evidence="2 3" key="1">
    <citation type="journal article" date="2016" name="Nat. Commun.">
        <title>Thousands of microbial genomes shed light on interconnected biogeochemical processes in an aquifer system.</title>
        <authorList>
            <person name="Anantharaman K."/>
            <person name="Brown C.T."/>
            <person name="Hug L.A."/>
            <person name="Sharon I."/>
            <person name="Castelle C.J."/>
            <person name="Probst A.J."/>
            <person name="Thomas B.C."/>
            <person name="Singh A."/>
            <person name="Wilkins M.J."/>
            <person name="Karaoz U."/>
            <person name="Brodie E.L."/>
            <person name="Williams K.H."/>
            <person name="Hubbard S.S."/>
            <person name="Banfield J.F."/>
        </authorList>
    </citation>
    <scope>NUCLEOTIDE SEQUENCE [LARGE SCALE GENOMIC DNA]</scope>
</reference>
<proteinExistence type="predicted"/>
<feature type="compositionally biased region" description="Basic and acidic residues" evidence="1">
    <location>
        <begin position="12"/>
        <end position="33"/>
    </location>
</feature>
<dbReference type="EMBL" id="MFLD01000043">
    <property type="protein sequence ID" value="OGG58222.1"/>
    <property type="molecule type" value="Genomic_DNA"/>
</dbReference>
<feature type="region of interest" description="Disordered" evidence="1">
    <location>
        <begin position="1"/>
        <end position="37"/>
    </location>
</feature>
<accession>A0A1F6DB11</accession>
<protein>
    <recommendedName>
        <fullName evidence="4">N-acetyltransferase domain-containing protein</fullName>
    </recommendedName>
</protein>
<evidence type="ECO:0008006" key="4">
    <source>
        <dbReference type="Google" id="ProtNLM"/>
    </source>
</evidence>
<organism evidence="2 3">
    <name type="scientific">Candidatus Kaiserbacteria bacterium RIFCSPHIGHO2_02_FULL_49_16</name>
    <dbReference type="NCBI Taxonomy" id="1798490"/>
    <lineage>
        <taxon>Bacteria</taxon>
        <taxon>Candidatus Kaiseribacteriota</taxon>
    </lineage>
</organism>
<dbReference type="AlphaFoldDB" id="A0A1F6DB11"/>
<evidence type="ECO:0000256" key="1">
    <source>
        <dbReference type="SAM" id="MobiDB-lite"/>
    </source>
</evidence>
<gene>
    <name evidence="2" type="ORF">A3C86_03700</name>
</gene>
<dbReference type="Proteomes" id="UP000178042">
    <property type="component" value="Unassembled WGS sequence"/>
</dbReference>
<comment type="caution">
    <text evidence="2">The sequence shown here is derived from an EMBL/GenBank/DDBJ whole genome shotgun (WGS) entry which is preliminary data.</text>
</comment>
<evidence type="ECO:0000313" key="2">
    <source>
        <dbReference type="EMBL" id="OGG58222.1"/>
    </source>
</evidence>
<sequence length="184" mass="20818">MSPDQLATGETEQLRWEPATDHPNDLREIHGSNRDGSFGGSHYPSENFLRNFYAEGYDHSRLILRKGKQAIGTIALKNMNVKDGRYALQIDSLFVRSKDRSPGIFKEIVRTIRSIAEERKASCISWDPDGAIINRMSDKMNAEKSASRPFRTLPIGKFDVGNLINSQRQWKVLREKNSAPGVTL</sequence>
<dbReference type="Gene3D" id="3.40.630.30">
    <property type="match status" value="1"/>
</dbReference>
<dbReference type="InterPro" id="IPR016181">
    <property type="entry name" value="Acyl_CoA_acyltransferase"/>
</dbReference>
<name>A0A1F6DB11_9BACT</name>
<dbReference type="SUPFAM" id="SSF55729">
    <property type="entry name" value="Acyl-CoA N-acyltransferases (Nat)"/>
    <property type="match status" value="1"/>
</dbReference>